<evidence type="ECO:0000313" key="3">
    <source>
        <dbReference type="EMBL" id="CAA7028146.1"/>
    </source>
</evidence>
<dbReference type="Pfam" id="PF00646">
    <property type="entry name" value="F-box"/>
    <property type="match status" value="1"/>
</dbReference>
<evidence type="ECO:0000259" key="2">
    <source>
        <dbReference type="SMART" id="SM00256"/>
    </source>
</evidence>
<dbReference type="OrthoDB" id="45365at2759"/>
<reference evidence="3" key="1">
    <citation type="submission" date="2020-01" db="EMBL/GenBank/DDBJ databases">
        <authorList>
            <person name="Mishra B."/>
        </authorList>
    </citation>
    <scope>NUCLEOTIDE SEQUENCE [LARGE SCALE GENOMIC DNA]</scope>
</reference>
<dbReference type="PANTHER" id="PTHR24414">
    <property type="entry name" value="F-BOX/KELCH-REPEAT PROTEIN SKIP4"/>
    <property type="match status" value="1"/>
</dbReference>
<organism evidence="3 4">
    <name type="scientific">Microthlaspi erraticum</name>
    <dbReference type="NCBI Taxonomy" id="1685480"/>
    <lineage>
        <taxon>Eukaryota</taxon>
        <taxon>Viridiplantae</taxon>
        <taxon>Streptophyta</taxon>
        <taxon>Embryophyta</taxon>
        <taxon>Tracheophyta</taxon>
        <taxon>Spermatophyta</taxon>
        <taxon>Magnoliopsida</taxon>
        <taxon>eudicotyledons</taxon>
        <taxon>Gunneridae</taxon>
        <taxon>Pentapetalae</taxon>
        <taxon>rosids</taxon>
        <taxon>malvids</taxon>
        <taxon>Brassicales</taxon>
        <taxon>Brassicaceae</taxon>
        <taxon>Coluteocarpeae</taxon>
        <taxon>Microthlaspi</taxon>
    </lineage>
</organism>
<proteinExistence type="predicted"/>
<evidence type="ECO:0000313" key="4">
    <source>
        <dbReference type="Proteomes" id="UP000467841"/>
    </source>
</evidence>
<comment type="caution">
    <text evidence="3">The sequence shown here is derived from an EMBL/GenBank/DDBJ whole genome shotgun (WGS) entry which is preliminary data.</text>
</comment>
<dbReference type="InterPro" id="IPR057499">
    <property type="entry name" value="Kelch_FKB95"/>
</dbReference>
<dbReference type="PANTHER" id="PTHR24414:SF184">
    <property type="entry name" value="GALACTOSE OXIDASE_KELCH REPEAT SUPERFAMILY PROTEIN"/>
    <property type="match status" value="1"/>
</dbReference>
<dbReference type="InterPro" id="IPR015915">
    <property type="entry name" value="Kelch-typ_b-propeller"/>
</dbReference>
<dbReference type="InterPro" id="IPR036047">
    <property type="entry name" value="F-box-like_dom_sf"/>
</dbReference>
<dbReference type="AlphaFoldDB" id="A0A6D2III9"/>
<feature type="compositionally biased region" description="Polar residues" evidence="1">
    <location>
        <begin position="1"/>
        <end position="16"/>
    </location>
</feature>
<name>A0A6D2III9_9BRAS</name>
<dbReference type="Gene3D" id="2.120.10.80">
    <property type="entry name" value="Kelch-type beta propeller"/>
    <property type="match status" value="1"/>
</dbReference>
<protein>
    <recommendedName>
        <fullName evidence="2">F-box domain-containing protein</fullName>
    </recommendedName>
</protein>
<accession>A0A6D2III9</accession>
<dbReference type="SUPFAM" id="SSF117281">
    <property type="entry name" value="Kelch motif"/>
    <property type="match status" value="1"/>
</dbReference>
<dbReference type="Proteomes" id="UP000467841">
    <property type="component" value="Unassembled WGS sequence"/>
</dbReference>
<gene>
    <name evidence="3" type="ORF">MERR_LOCUS15381</name>
</gene>
<sequence>MSSLENLESKRNTTMTKMKEPSMSMQSNPNPWLPDDLLLSCLARVSRLYYPALFLVSKRFRSLLVSPEIYKARSLLGHTETCLYVFFELNSYSQWYTLCLKPNQTLTDDTREYVLAKVPIPRSPHVRFGGLVAVGSNIYGIEESPMYANKEECSSDVWILDCRTHTWCEAPSLPVKLVSLSASFLDGKIYVAGCRYKEDGDYSSWKNGFEVFDTKTQIWDPETIPCSETLFNFLNSRSNCIDGKFHVMKPGTQGVAYNSQERRWDLIAPEMEHYTFCYSECVIDNVMYYIDCYRHLRWYDTEVSTWRCLTGLKRLPMIPSDACMRLADYGGKLAVLWETYHYDLRQGGGYKKIWCAEIALERRQKGREIWGKV</sequence>
<dbReference type="SUPFAM" id="SSF81383">
    <property type="entry name" value="F-box domain"/>
    <property type="match status" value="1"/>
</dbReference>
<dbReference type="InterPro" id="IPR001810">
    <property type="entry name" value="F-box_dom"/>
</dbReference>
<dbReference type="CDD" id="cd22152">
    <property type="entry name" value="F-box_AtAFR-like"/>
    <property type="match status" value="1"/>
</dbReference>
<dbReference type="Pfam" id="PF25210">
    <property type="entry name" value="Kelch_FKB95"/>
    <property type="match status" value="1"/>
</dbReference>
<keyword evidence="4" id="KW-1185">Reference proteome</keyword>
<dbReference type="EMBL" id="CACVBM020001063">
    <property type="protein sequence ID" value="CAA7028146.1"/>
    <property type="molecule type" value="Genomic_DNA"/>
</dbReference>
<dbReference type="SMART" id="SM00256">
    <property type="entry name" value="FBOX"/>
    <property type="match status" value="1"/>
</dbReference>
<evidence type="ECO:0000256" key="1">
    <source>
        <dbReference type="SAM" id="MobiDB-lite"/>
    </source>
</evidence>
<feature type="region of interest" description="Disordered" evidence="1">
    <location>
        <begin position="1"/>
        <end position="27"/>
    </location>
</feature>
<dbReference type="InterPro" id="IPR050354">
    <property type="entry name" value="F-box/kelch-repeat_ARATH"/>
</dbReference>
<feature type="domain" description="F-box" evidence="2">
    <location>
        <begin position="33"/>
        <end position="73"/>
    </location>
</feature>